<evidence type="ECO:0000313" key="3">
    <source>
        <dbReference type="EMBL" id="WAR03847.1"/>
    </source>
</evidence>
<keyword evidence="1 2" id="KW-0732">Signal</keyword>
<sequence>MAGTLVGMFQVRFLCFLAVCRLGHGATLQRLGSFSAKSPAFSTLYEEARPATPGDRYSLIVSTFSGPTLFSSSVDSVQLVRSVGAKLGNIGAITPEVVTKDVTWPNEISIVPDGVFNEKMLAIPDGFLVPFKTNGAVKLVDISTPGSSQGPYVLTDHSSGDWFYHRVEWHDMDGDGDQDIVTCRAREPVVPVIFGREDEELVWLENPGGNFRHTWTSHVLTHGPDVYFRFTRMATPDGMKECIFTAQFFTESISVYWTSDSSGLFTDTKQLQSRVIDASIGRVFEVDVADLNGDGRPDLLVTTNGNNGTLLAYEIPDDFRQTTLAFVKHTIAVGFSPRSKSIGKGAPGSAIAVHPQPAKNTSKPVILLSGDDDGRAYVFEAASQDPAAWAYNKQVFFDAGDATVGELSAADVDNDGYTDVFVPSFNGNEVIVYSFRPALSDQNILG</sequence>
<gene>
    <name evidence="3" type="ORF">MAR_010405</name>
</gene>
<evidence type="ECO:0000256" key="1">
    <source>
        <dbReference type="ARBA" id="ARBA00022729"/>
    </source>
</evidence>
<dbReference type="Pfam" id="PF13517">
    <property type="entry name" value="FG-GAP_3"/>
    <property type="match status" value="1"/>
</dbReference>
<proteinExistence type="predicted"/>
<reference evidence="3" key="1">
    <citation type="submission" date="2022-11" db="EMBL/GenBank/DDBJ databases">
        <title>Centuries of genome instability and evolution in soft-shell clam transmissible cancer (bioRxiv).</title>
        <authorList>
            <person name="Hart S.F.M."/>
            <person name="Yonemitsu M.A."/>
            <person name="Giersch R.M."/>
            <person name="Beal B.F."/>
            <person name="Arriagada G."/>
            <person name="Davis B.W."/>
            <person name="Ostrander E.A."/>
            <person name="Goff S.P."/>
            <person name="Metzger M.J."/>
        </authorList>
    </citation>
    <scope>NUCLEOTIDE SEQUENCE</scope>
    <source>
        <strain evidence="3">MELC-2E11</strain>
        <tissue evidence="3">Siphon/mantle</tissue>
    </source>
</reference>
<feature type="chain" id="PRO_5047391096" evidence="2">
    <location>
        <begin position="26"/>
        <end position="446"/>
    </location>
</feature>
<dbReference type="SUPFAM" id="SSF69318">
    <property type="entry name" value="Integrin alpha N-terminal domain"/>
    <property type="match status" value="1"/>
</dbReference>
<dbReference type="Proteomes" id="UP001164746">
    <property type="component" value="Chromosome 4"/>
</dbReference>
<evidence type="ECO:0000256" key="2">
    <source>
        <dbReference type="SAM" id="SignalP"/>
    </source>
</evidence>
<keyword evidence="4" id="KW-1185">Reference proteome</keyword>
<organism evidence="3 4">
    <name type="scientific">Mya arenaria</name>
    <name type="common">Soft-shell clam</name>
    <dbReference type="NCBI Taxonomy" id="6604"/>
    <lineage>
        <taxon>Eukaryota</taxon>
        <taxon>Metazoa</taxon>
        <taxon>Spiralia</taxon>
        <taxon>Lophotrochozoa</taxon>
        <taxon>Mollusca</taxon>
        <taxon>Bivalvia</taxon>
        <taxon>Autobranchia</taxon>
        <taxon>Heteroconchia</taxon>
        <taxon>Euheterodonta</taxon>
        <taxon>Imparidentia</taxon>
        <taxon>Neoheterodontei</taxon>
        <taxon>Myida</taxon>
        <taxon>Myoidea</taxon>
        <taxon>Myidae</taxon>
        <taxon>Mya</taxon>
    </lineage>
</organism>
<dbReference type="Gene3D" id="2.130.10.130">
    <property type="entry name" value="Integrin alpha, N-terminal"/>
    <property type="match status" value="1"/>
</dbReference>
<protein>
    <submittedName>
        <fullName evidence="3">Uncharacterized protein</fullName>
    </submittedName>
</protein>
<name>A0ABY7E1H6_MYAAR</name>
<dbReference type="EMBL" id="CP111015">
    <property type="protein sequence ID" value="WAR03847.1"/>
    <property type="molecule type" value="Genomic_DNA"/>
</dbReference>
<dbReference type="InterPro" id="IPR028994">
    <property type="entry name" value="Integrin_alpha_N"/>
</dbReference>
<dbReference type="InterPro" id="IPR013517">
    <property type="entry name" value="FG-GAP"/>
</dbReference>
<accession>A0ABY7E1H6</accession>
<feature type="signal peptide" evidence="2">
    <location>
        <begin position="1"/>
        <end position="25"/>
    </location>
</feature>
<dbReference type="PANTHER" id="PTHR35836:SF1">
    <property type="entry name" value="VCBS REPEAT-CONTAINING PROTEIN"/>
    <property type="match status" value="1"/>
</dbReference>
<dbReference type="PANTHER" id="PTHR35836">
    <property type="entry name" value="VCBS REPEAT-CONTAINING PROTEIN"/>
    <property type="match status" value="1"/>
</dbReference>
<evidence type="ECO:0000313" key="4">
    <source>
        <dbReference type="Proteomes" id="UP001164746"/>
    </source>
</evidence>